<keyword evidence="13 15" id="KW-0326">Glycosidase</keyword>
<evidence type="ECO:0000256" key="14">
    <source>
        <dbReference type="ARBA" id="ARBA00044632"/>
    </source>
</evidence>
<feature type="domain" description="FPG-type" evidence="16">
    <location>
        <begin position="247"/>
        <end position="281"/>
    </location>
</feature>
<feature type="active site" description="Schiff-base intermediate with DNA" evidence="15">
    <location>
        <position position="2"/>
    </location>
</feature>
<dbReference type="PANTHER" id="PTHR22993">
    <property type="entry name" value="FORMAMIDOPYRIMIDINE-DNA GLYCOSYLASE"/>
    <property type="match status" value="1"/>
</dbReference>
<evidence type="ECO:0000313" key="19">
    <source>
        <dbReference type="Proteomes" id="UP000230251"/>
    </source>
</evidence>
<evidence type="ECO:0000313" key="18">
    <source>
        <dbReference type="EMBL" id="PJC24291.1"/>
    </source>
</evidence>
<evidence type="ECO:0000256" key="9">
    <source>
        <dbReference type="ARBA" id="ARBA00023125"/>
    </source>
</evidence>
<dbReference type="CDD" id="cd08966">
    <property type="entry name" value="EcFpg-like_N"/>
    <property type="match status" value="1"/>
</dbReference>
<dbReference type="Gene3D" id="3.20.190.10">
    <property type="entry name" value="MutM-like, N-terminal"/>
    <property type="match status" value="1"/>
</dbReference>
<dbReference type="SMART" id="SM00898">
    <property type="entry name" value="Fapy_DNA_glyco"/>
    <property type="match status" value="1"/>
</dbReference>
<evidence type="ECO:0000256" key="1">
    <source>
        <dbReference type="ARBA" id="ARBA00001668"/>
    </source>
</evidence>
<gene>
    <name evidence="15" type="primary">mutM</name>
    <name evidence="15" type="synonym">fpg</name>
    <name evidence="18" type="ORF">CO057_03675</name>
</gene>
<evidence type="ECO:0000256" key="7">
    <source>
        <dbReference type="ARBA" id="ARBA00022801"/>
    </source>
</evidence>
<keyword evidence="10 15" id="KW-0234">DNA repair</keyword>
<evidence type="ECO:0000256" key="11">
    <source>
        <dbReference type="ARBA" id="ARBA00023239"/>
    </source>
</evidence>
<keyword evidence="8 15" id="KW-0862">Zinc</keyword>
<name>A0A2M8ENM8_9BACT</name>
<dbReference type="InterPro" id="IPR012319">
    <property type="entry name" value="FPG_cat"/>
</dbReference>
<dbReference type="NCBIfam" id="NF002211">
    <property type="entry name" value="PRK01103.1"/>
    <property type="match status" value="1"/>
</dbReference>
<dbReference type="SMART" id="SM01232">
    <property type="entry name" value="H2TH"/>
    <property type="match status" value="1"/>
</dbReference>
<evidence type="ECO:0000256" key="13">
    <source>
        <dbReference type="ARBA" id="ARBA00023295"/>
    </source>
</evidence>
<dbReference type="InterPro" id="IPR010979">
    <property type="entry name" value="Ribosomal_uS13-like_H2TH"/>
</dbReference>
<dbReference type="NCBIfam" id="TIGR00577">
    <property type="entry name" value="fpg"/>
    <property type="match status" value="1"/>
</dbReference>
<dbReference type="Proteomes" id="UP000230251">
    <property type="component" value="Unassembled WGS sequence"/>
</dbReference>
<dbReference type="GO" id="GO:0006284">
    <property type="term" value="P:base-excision repair"/>
    <property type="evidence" value="ECO:0007669"/>
    <property type="project" value="InterPro"/>
</dbReference>
<keyword evidence="7 15" id="KW-0378">Hydrolase</keyword>
<comment type="caution">
    <text evidence="15">Lacks conserved residue(s) required for the propagation of feature annotation.</text>
</comment>
<comment type="subunit">
    <text evidence="3 15">Monomer.</text>
</comment>
<sequence>MPELPEVETIRRGLQKAIIGKTIDFVEIKDGKPLRGAEDFEDQIKDQITDSIERVGKLLLIKFESGLYLAIHLKMTGQLIYQDKENEIIGGHEVPGVDQNKYTRVIFNFTDRSKLYFNDLRKFGYIELIDEEQKNRVWAKFGPDPTNPDFSLEIFIDQIKNRKASIKSILLNQQLIAGIGNIYADEACFAAKIRPDRATDSLTSDELGRLSAAIVDILNKAVEVGGTTFRNYVGADGKRGNYSDLLCVYGRAGLECLVCGSEIQKQKTAGRGTHYCPACQK</sequence>
<dbReference type="Gene3D" id="1.10.8.50">
    <property type="match status" value="1"/>
</dbReference>
<dbReference type="PROSITE" id="PS01242">
    <property type="entry name" value="ZF_FPG_1"/>
    <property type="match status" value="1"/>
</dbReference>
<comment type="caution">
    <text evidence="18">The sequence shown here is derived from an EMBL/GenBank/DDBJ whole genome shotgun (WGS) entry which is preliminary data.</text>
</comment>
<feature type="binding site" evidence="15">
    <location>
        <position position="162"/>
    </location>
    <ligand>
        <name>DNA</name>
        <dbReference type="ChEBI" id="CHEBI:16991"/>
    </ligand>
</feature>
<reference evidence="19" key="1">
    <citation type="submission" date="2017-09" db="EMBL/GenBank/DDBJ databases">
        <title>Depth-based differentiation of microbial function through sediment-hosted aquifers and enrichment of novel symbionts in the deep terrestrial subsurface.</title>
        <authorList>
            <person name="Probst A.J."/>
            <person name="Ladd B."/>
            <person name="Jarett J.K."/>
            <person name="Geller-Mcgrath D.E."/>
            <person name="Sieber C.M.K."/>
            <person name="Emerson J.B."/>
            <person name="Anantharaman K."/>
            <person name="Thomas B.C."/>
            <person name="Malmstrom R."/>
            <person name="Stieglmeier M."/>
            <person name="Klingl A."/>
            <person name="Woyke T."/>
            <person name="Ryan C.M."/>
            <person name="Banfield J.F."/>
        </authorList>
    </citation>
    <scope>NUCLEOTIDE SEQUENCE [LARGE SCALE GENOMIC DNA]</scope>
</reference>
<evidence type="ECO:0000256" key="6">
    <source>
        <dbReference type="ARBA" id="ARBA00022771"/>
    </source>
</evidence>
<comment type="similarity">
    <text evidence="2 15">Belongs to the FPG family.</text>
</comment>
<accession>A0A2M8ENM8</accession>
<dbReference type="SUPFAM" id="SSF57716">
    <property type="entry name" value="Glucocorticoid receptor-like (DNA-binding domain)"/>
    <property type="match status" value="1"/>
</dbReference>
<evidence type="ECO:0000256" key="5">
    <source>
        <dbReference type="ARBA" id="ARBA00022763"/>
    </source>
</evidence>
<evidence type="ECO:0000256" key="3">
    <source>
        <dbReference type="ARBA" id="ARBA00011245"/>
    </source>
</evidence>
<dbReference type="AlphaFoldDB" id="A0A2M8ENM8"/>
<evidence type="ECO:0000256" key="4">
    <source>
        <dbReference type="ARBA" id="ARBA00022723"/>
    </source>
</evidence>
<dbReference type="GO" id="GO:0034039">
    <property type="term" value="F:8-oxo-7,8-dihydroguanine DNA N-glycosylase activity"/>
    <property type="evidence" value="ECO:0007669"/>
    <property type="project" value="TreeGrafter"/>
</dbReference>
<dbReference type="InterPro" id="IPR015886">
    <property type="entry name" value="H2TH_FPG"/>
</dbReference>
<dbReference type="PROSITE" id="PS51068">
    <property type="entry name" value="FPG_CAT"/>
    <property type="match status" value="1"/>
</dbReference>
<keyword evidence="6 15" id="KW-0863">Zinc-finger</keyword>
<dbReference type="EMBL" id="PFSI01000052">
    <property type="protein sequence ID" value="PJC24291.1"/>
    <property type="molecule type" value="Genomic_DNA"/>
</dbReference>
<comment type="catalytic activity">
    <reaction evidence="1 15">
        <text>Hydrolysis of DNA containing ring-opened 7-methylguanine residues, releasing 2,6-diamino-4-hydroxy-5-(N-methyl)formamidopyrimidine.</text>
        <dbReference type="EC" id="3.2.2.23"/>
    </reaction>
</comment>
<dbReference type="SUPFAM" id="SSF81624">
    <property type="entry name" value="N-terminal domain of MutM-like DNA repair proteins"/>
    <property type="match status" value="1"/>
</dbReference>
<dbReference type="Pfam" id="PF01149">
    <property type="entry name" value="Fapy_DNA_glyco"/>
    <property type="match status" value="1"/>
</dbReference>
<dbReference type="PROSITE" id="PS51066">
    <property type="entry name" value="ZF_FPG_2"/>
    <property type="match status" value="1"/>
</dbReference>
<feature type="binding site" evidence="15">
    <location>
        <position position="121"/>
    </location>
    <ligand>
        <name>DNA</name>
        <dbReference type="ChEBI" id="CHEBI:16991"/>
    </ligand>
</feature>
<feature type="active site" description="Proton donor; for beta-elimination activity" evidence="15">
    <location>
        <position position="57"/>
    </location>
</feature>
<evidence type="ECO:0000256" key="10">
    <source>
        <dbReference type="ARBA" id="ARBA00023204"/>
    </source>
</evidence>
<dbReference type="EC" id="4.2.99.18" evidence="15"/>
<comment type="function">
    <text evidence="15">Involved in base excision repair of DNA damaged by oxidation or by mutagenic agents. Acts as DNA glycosylase that recognizes and removes damaged bases. Has a preference for oxidized purines, such as 7,8-dihydro-8-oxoguanine (8-oxoG). Has AP (apurinic/apyrimidinic) lyase activity and introduces nicks in the DNA strand. Cleaves the DNA backbone by beta-delta elimination to generate a single-strand break at the site of the removed base with both 3'- and 5'-phosphates.</text>
</comment>
<comment type="cofactor">
    <cofactor evidence="15">
        <name>Zn(2+)</name>
        <dbReference type="ChEBI" id="CHEBI:29105"/>
    </cofactor>
    <text evidence="15">Binds 1 zinc ion per subunit.</text>
</comment>
<comment type="catalytic activity">
    <reaction evidence="14 15">
        <text>2'-deoxyribonucleotide-(2'-deoxyribose 5'-phosphate)-2'-deoxyribonucleotide-DNA = a 3'-end 2'-deoxyribonucleotide-(2,3-dehydro-2,3-deoxyribose 5'-phosphate)-DNA + a 5'-end 5'-phospho-2'-deoxyribonucleoside-DNA + H(+)</text>
        <dbReference type="Rhea" id="RHEA:66592"/>
        <dbReference type="Rhea" id="RHEA-COMP:13180"/>
        <dbReference type="Rhea" id="RHEA-COMP:16897"/>
        <dbReference type="Rhea" id="RHEA-COMP:17067"/>
        <dbReference type="ChEBI" id="CHEBI:15378"/>
        <dbReference type="ChEBI" id="CHEBI:136412"/>
        <dbReference type="ChEBI" id="CHEBI:157695"/>
        <dbReference type="ChEBI" id="CHEBI:167181"/>
        <dbReference type="EC" id="4.2.99.18"/>
    </reaction>
</comment>
<feature type="active site" description="Proton donor" evidence="15">
    <location>
        <position position="3"/>
    </location>
</feature>
<evidence type="ECO:0000259" key="17">
    <source>
        <dbReference type="PROSITE" id="PS51068"/>
    </source>
</evidence>
<organism evidence="18 19">
    <name type="scientific">Candidatus Uhrbacteria bacterium CG_4_9_14_0_2_um_filter_41_50</name>
    <dbReference type="NCBI Taxonomy" id="1975031"/>
    <lineage>
        <taxon>Bacteria</taxon>
        <taxon>Candidatus Uhriibacteriota</taxon>
    </lineage>
</organism>
<dbReference type="Pfam" id="PF06827">
    <property type="entry name" value="zf-FPG_IleRS"/>
    <property type="match status" value="1"/>
</dbReference>
<evidence type="ECO:0000256" key="2">
    <source>
        <dbReference type="ARBA" id="ARBA00009409"/>
    </source>
</evidence>
<dbReference type="Pfam" id="PF06831">
    <property type="entry name" value="H2TH"/>
    <property type="match status" value="1"/>
</dbReference>
<evidence type="ECO:0000256" key="8">
    <source>
        <dbReference type="ARBA" id="ARBA00022833"/>
    </source>
</evidence>
<protein>
    <recommendedName>
        <fullName evidence="15">Formamidopyrimidine-DNA glycosylase</fullName>
        <shortName evidence="15">Fapy-DNA glycosylase</shortName>
        <ecNumber evidence="15">3.2.2.23</ecNumber>
    </recommendedName>
    <alternativeName>
        <fullName evidence="15">DNA-(apurinic or apyrimidinic site) lyase MutM</fullName>
        <shortName evidence="15">AP lyase MutM</shortName>
        <ecNumber evidence="15">4.2.99.18</ecNumber>
    </alternativeName>
</protein>
<dbReference type="InterPro" id="IPR015887">
    <property type="entry name" value="DNA_glyclase_Znf_dom_DNA_BS"/>
</dbReference>
<dbReference type="SUPFAM" id="SSF46946">
    <property type="entry name" value="S13-like H2TH domain"/>
    <property type="match status" value="1"/>
</dbReference>
<keyword evidence="5 15" id="KW-0227">DNA damage</keyword>
<dbReference type="GO" id="GO:0140078">
    <property type="term" value="F:class I DNA-(apurinic or apyrimidinic site) endonuclease activity"/>
    <property type="evidence" value="ECO:0007669"/>
    <property type="project" value="UniProtKB-EC"/>
</dbReference>
<dbReference type="HAMAP" id="MF_00103">
    <property type="entry name" value="Fapy_DNA_glycosyl"/>
    <property type="match status" value="1"/>
</dbReference>
<dbReference type="PANTHER" id="PTHR22993:SF9">
    <property type="entry name" value="FORMAMIDOPYRIMIDINE-DNA GLYCOSYLASE"/>
    <property type="match status" value="1"/>
</dbReference>
<keyword evidence="4 15" id="KW-0479">Metal-binding</keyword>
<dbReference type="InterPro" id="IPR020629">
    <property type="entry name" value="FPG_Glyclase"/>
</dbReference>
<dbReference type="EC" id="3.2.2.23" evidence="15"/>
<dbReference type="InterPro" id="IPR010663">
    <property type="entry name" value="Znf_FPG/IleRS"/>
</dbReference>
<evidence type="ECO:0000256" key="12">
    <source>
        <dbReference type="ARBA" id="ARBA00023268"/>
    </source>
</evidence>
<keyword evidence="9 15" id="KW-0238">DNA-binding</keyword>
<keyword evidence="12 15" id="KW-0511">Multifunctional enzyme</keyword>
<dbReference type="InterPro" id="IPR000214">
    <property type="entry name" value="Znf_DNA_glyclase/AP_lyase"/>
</dbReference>
<dbReference type="InterPro" id="IPR035937">
    <property type="entry name" value="FPG_N"/>
</dbReference>
<evidence type="ECO:0000256" key="15">
    <source>
        <dbReference type="HAMAP-Rule" id="MF_00103"/>
    </source>
</evidence>
<dbReference type="GO" id="GO:0008270">
    <property type="term" value="F:zinc ion binding"/>
    <property type="evidence" value="ECO:0007669"/>
    <property type="project" value="UniProtKB-UniRule"/>
</dbReference>
<feature type="domain" description="Formamidopyrimidine-DNA glycosylase catalytic" evidence="17">
    <location>
        <begin position="2"/>
        <end position="124"/>
    </location>
</feature>
<proteinExistence type="inferred from homology"/>
<evidence type="ECO:0000259" key="16">
    <source>
        <dbReference type="PROSITE" id="PS51066"/>
    </source>
</evidence>
<dbReference type="GO" id="GO:0003684">
    <property type="term" value="F:damaged DNA binding"/>
    <property type="evidence" value="ECO:0007669"/>
    <property type="project" value="InterPro"/>
</dbReference>
<dbReference type="FunFam" id="1.10.8.50:FF:000003">
    <property type="entry name" value="Formamidopyrimidine-DNA glycosylase"/>
    <property type="match status" value="1"/>
</dbReference>
<keyword evidence="11 15" id="KW-0456">Lyase</keyword>
<feature type="active site" description="Proton donor; for delta-elimination activity" evidence="15">
    <location>
        <position position="271"/>
    </location>
</feature>